<feature type="non-terminal residue" evidence="1">
    <location>
        <position position="1"/>
    </location>
</feature>
<evidence type="ECO:0000313" key="1">
    <source>
        <dbReference type="EMBL" id="CAG4951735.1"/>
    </source>
</evidence>
<protein>
    <submittedName>
        <fullName evidence="1">(apollo) hypothetical protein</fullName>
    </submittedName>
</protein>
<dbReference type="Proteomes" id="UP000691718">
    <property type="component" value="Unassembled WGS sequence"/>
</dbReference>
<dbReference type="OrthoDB" id="10058156at2759"/>
<organism evidence="1 2">
    <name type="scientific">Parnassius apollo</name>
    <name type="common">Apollo butterfly</name>
    <name type="synonym">Papilio apollo</name>
    <dbReference type="NCBI Taxonomy" id="110799"/>
    <lineage>
        <taxon>Eukaryota</taxon>
        <taxon>Metazoa</taxon>
        <taxon>Ecdysozoa</taxon>
        <taxon>Arthropoda</taxon>
        <taxon>Hexapoda</taxon>
        <taxon>Insecta</taxon>
        <taxon>Pterygota</taxon>
        <taxon>Neoptera</taxon>
        <taxon>Endopterygota</taxon>
        <taxon>Lepidoptera</taxon>
        <taxon>Glossata</taxon>
        <taxon>Ditrysia</taxon>
        <taxon>Papilionoidea</taxon>
        <taxon>Papilionidae</taxon>
        <taxon>Parnassiinae</taxon>
        <taxon>Parnassini</taxon>
        <taxon>Parnassius</taxon>
        <taxon>Parnassius</taxon>
    </lineage>
</organism>
<keyword evidence="2" id="KW-1185">Reference proteome</keyword>
<accession>A0A8S3WBN2</accession>
<dbReference type="AlphaFoldDB" id="A0A8S3WBN2"/>
<sequence length="119" mass="13364">SFADITTWDRTYEKLYVCCINVSSRVPEIRFDMIQDRLNDGFLNIICSVEGVFQKPELVILVGNSYAELFDGGLGRFTGGRARLAVRADAAPVFCRAWPLPYALRERVDAELDAMLRAG</sequence>
<evidence type="ECO:0000313" key="2">
    <source>
        <dbReference type="Proteomes" id="UP000691718"/>
    </source>
</evidence>
<comment type="caution">
    <text evidence="1">The sequence shown here is derived from an EMBL/GenBank/DDBJ whole genome shotgun (WGS) entry which is preliminary data.</text>
</comment>
<reference evidence="1" key="1">
    <citation type="submission" date="2021-04" db="EMBL/GenBank/DDBJ databases">
        <authorList>
            <person name="Tunstrom K."/>
        </authorList>
    </citation>
    <scope>NUCLEOTIDE SEQUENCE</scope>
</reference>
<proteinExistence type="predicted"/>
<name>A0A8S3WBN2_PARAO</name>
<feature type="non-terminal residue" evidence="1">
    <location>
        <position position="119"/>
    </location>
</feature>
<dbReference type="EMBL" id="CAJQZP010000277">
    <property type="protein sequence ID" value="CAG4951735.1"/>
    <property type="molecule type" value="Genomic_DNA"/>
</dbReference>
<gene>
    <name evidence="1" type="ORF">PAPOLLO_LOCUS4455</name>
</gene>